<evidence type="ECO:0000259" key="11">
    <source>
        <dbReference type="PROSITE" id="PS51003"/>
    </source>
</evidence>
<dbReference type="Pfam" id="PF00032">
    <property type="entry name" value="Cytochrom_B_C"/>
    <property type="match status" value="1"/>
</dbReference>
<dbReference type="AlphaFoldDB" id="A0A2N9L7X3"/>
<accession>A0A2N9L7X3</accession>
<evidence type="ECO:0000256" key="1">
    <source>
        <dbReference type="ARBA" id="ARBA00004141"/>
    </source>
</evidence>
<proteinExistence type="predicted"/>
<evidence type="ECO:0000256" key="9">
    <source>
        <dbReference type="ARBA" id="ARBA00023136"/>
    </source>
</evidence>
<evidence type="ECO:0000256" key="4">
    <source>
        <dbReference type="ARBA" id="ARBA00022692"/>
    </source>
</evidence>
<evidence type="ECO:0000256" key="7">
    <source>
        <dbReference type="ARBA" id="ARBA00022989"/>
    </source>
</evidence>
<keyword evidence="8" id="KW-0408">Iron</keyword>
<dbReference type="InterPro" id="IPR005798">
    <property type="entry name" value="Cyt_b/b6_C"/>
</dbReference>
<comment type="subcellular location">
    <subcellularLocation>
        <location evidence="1">Membrane</location>
        <topology evidence="1">Multi-pass membrane protein</topology>
    </subcellularLocation>
</comment>
<evidence type="ECO:0000313" key="13">
    <source>
        <dbReference type="Proteomes" id="UP000239735"/>
    </source>
</evidence>
<evidence type="ECO:0000256" key="8">
    <source>
        <dbReference type="ARBA" id="ARBA00023004"/>
    </source>
</evidence>
<evidence type="ECO:0000256" key="5">
    <source>
        <dbReference type="ARBA" id="ARBA00022723"/>
    </source>
</evidence>
<dbReference type="GO" id="GO:0009055">
    <property type="term" value="F:electron transfer activity"/>
    <property type="evidence" value="ECO:0007669"/>
    <property type="project" value="InterPro"/>
</dbReference>
<feature type="transmembrane region" description="Helical" evidence="10">
    <location>
        <begin position="47"/>
        <end position="69"/>
    </location>
</feature>
<dbReference type="GO" id="GO:0016491">
    <property type="term" value="F:oxidoreductase activity"/>
    <property type="evidence" value="ECO:0007669"/>
    <property type="project" value="InterPro"/>
</dbReference>
<name>A0A2N9L7X3_9BACT</name>
<keyword evidence="2" id="KW-0813">Transport</keyword>
<evidence type="ECO:0000256" key="3">
    <source>
        <dbReference type="ARBA" id="ARBA00022617"/>
    </source>
</evidence>
<reference evidence="13" key="1">
    <citation type="submission" date="2018-02" db="EMBL/GenBank/DDBJ databases">
        <authorList>
            <person name="Hausmann B."/>
        </authorList>
    </citation>
    <scope>NUCLEOTIDE SEQUENCE [LARGE SCALE GENOMIC DNA]</scope>
    <source>
        <strain evidence="13">Peat soil MAG SbA5</strain>
    </source>
</reference>
<dbReference type="EMBL" id="OKRB01000075">
    <property type="protein sequence ID" value="SPE19085.1"/>
    <property type="molecule type" value="Genomic_DNA"/>
</dbReference>
<evidence type="ECO:0000256" key="10">
    <source>
        <dbReference type="SAM" id="Phobius"/>
    </source>
</evidence>
<dbReference type="InterPro" id="IPR027387">
    <property type="entry name" value="Cytb/b6-like_sf"/>
</dbReference>
<organism evidence="12 13">
    <name type="scientific">Candidatus Sulfuritelmatomonas gaucii</name>
    <dbReference type="NCBI Taxonomy" id="2043161"/>
    <lineage>
        <taxon>Bacteria</taxon>
        <taxon>Pseudomonadati</taxon>
        <taxon>Acidobacteriota</taxon>
        <taxon>Terriglobia</taxon>
        <taxon>Terriglobales</taxon>
        <taxon>Acidobacteriaceae</taxon>
        <taxon>Candidatus Sulfuritelmatomonas</taxon>
    </lineage>
</organism>
<keyword evidence="9 10" id="KW-0472">Membrane</keyword>
<feature type="transmembrane region" description="Helical" evidence="10">
    <location>
        <begin position="146"/>
        <end position="179"/>
    </location>
</feature>
<dbReference type="GO" id="GO:0046872">
    <property type="term" value="F:metal ion binding"/>
    <property type="evidence" value="ECO:0007669"/>
    <property type="project" value="UniProtKB-KW"/>
</dbReference>
<keyword evidence="6" id="KW-0249">Electron transport</keyword>
<dbReference type="InterPro" id="IPR036150">
    <property type="entry name" value="Cyt_b/b6_C_sf"/>
</dbReference>
<dbReference type="SUPFAM" id="SSF81648">
    <property type="entry name" value="a domain/subunit of cytochrome bc1 complex (Ubiquinol-cytochrome c reductase)"/>
    <property type="match status" value="1"/>
</dbReference>
<dbReference type="Gene3D" id="1.20.810.10">
    <property type="entry name" value="Cytochrome Bc1 Complex, Chain C"/>
    <property type="match status" value="1"/>
</dbReference>
<feature type="transmembrane region" description="Helical" evidence="10">
    <location>
        <begin position="101"/>
        <end position="125"/>
    </location>
</feature>
<dbReference type="GO" id="GO:0016020">
    <property type="term" value="C:membrane"/>
    <property type="evidence" value="ECO:0007669"/>
    <property type="project" value="UniProtKB-SubCell"/>
</dbReference>
<keyword evidence="3" id="KW-0349">Heme</keyword>
<protein>
    <submittedName>
        <fullName evidence="12">Cytochrome bc1/b6f complex, cytochrome b subunit 2</fullName>
    </submittedName>
</protein>
<keyword evidence="7 10" id="KW-1133">Transmembrane helix</keyword>
<evidence type="ECO:0000256" key="2">
    <source>
        <dbReference type="ARBA" id="ARBA00022448"/>
    </source>
</evidence>
<evidence type="ECO:0000256" key="6">
    <source>
        <dbReference type="ARBA" id="ARBA00022982"/>
    </source>
</evidence>
<keyword evidence="5" id="KW-0479">Metal-binding</keyword>
<feature type="transmembrane region" description="Helical" evidence="10">
    <location>
        <begin position="199"/>
        <end position="221"/>
    </location>
</feature>
<dbReference type="Proteomes" id="UP000239735">
    <property type="component" value="Unassembled WGS sequence"/>
</dbReference>
<feature type="domain" description="Cytochrome b/b6 C-terminal region profile" evidence="11">
    <location>
        <begin position="33"/>
        <end position="159"/>
    </location>
</feature>
<dbReference type="PROSITE" id="PS51003">
    <property type="entry name" value="CYTB_CTER"/>
    <property type="match status" value="1"/>
</dbReference>
<keyword evidence="4 10" id="KW-0812">Transmembrane</keyword>
<evidence type="ECO:0000313" key="12">
    <source>
        <dbReference type="EMBL" id="SPE19085.1"/>
    </source>
</evidence>
<sequence length="234" mass="26335">MSTPKDFAAGIDSDQRRSPTRVVFVTRRTSAQVKVSREDQVQTFPEVLFRAALAIELLAILLVVFSLFFNAPLEGIADPTHTPNPAKAPWYFLGLQELLHYFPPVVAGVLVPTLLIVSLIVIPYFNINIEASGMFLKDRARRKQIFYIATAGMLIFLLLFHVYVAVAPTVIVALGMVVAAHSTPESPSQLRRYLASKPLSYWIMTWFLLELIVLTAVGTFFRGPGWSWVWPWRS</sequence>
<dbReference type="OrthoDB" id="5398501at2"/>
<gene>
    <name evidence="12" type="primary">petD</name>
    <name evidence="12" type="ORF">SBA5_20032</name>
</gene>